<dbReference type="EMBL" id="PFAJ01000037">
    <property type="protein sequence ID" value="PIR97193.1"/>
    <property type="molecule type" value="Genomic_DNA"/>
</dbReference>
<comment type="caution">
    <text evidence="1">The sequence shown here is derived from an EMBL/GenBank/DDBJ whole genome shotgun (WGS) entry which is preliminary data.</text>
</comment>
<reference evidence="2" key="1">
    <citation type="submission" date="2017-09" db="EMBL/GenBank/DDBJ databases">
        <title>Depth-based differentiation of microbial function through sediment-hosted aquifers and enrichment of novel symbionts in the deep terrestrial subsurface.</title>
        <authorList>
            <person name="Probst A.J."/>
            <person name="Ladd B."/>
            <person name="Jarett J.K."/>
            <person name="Geller-Mcgrath D.E."/>
            <person name="Sieber C.M.K."/>
            <person name="Emerson J.B."/>
            <person name="Anantharaman K."/>
            <person name="Thomas B.C."/>
            <person name="Malmstrom R."/>
            <person name="Stieglmeier M."/>
            <person name="Klingl A."/>
            <person name="Woyke T."/>
            <person name="Ryan C.M."/>
            <person name="Banfield J.F."/>
        </authorList>
    </citation>
    <scope>NUCLEOTIDE SEQUENCE [LARGE SCALE GENOMIC DNA]</scope>
</reference>
<evidence type="ECO:0000313" key="2">
    <source>
        <dbReference type="Proteomes" id="UP000230557"/>
    </source>
</evidence>
<sequence length="72" mass="8799">MGFFRKKRIYQFFKNRNIFLFWLIFVHKCIIQKSPVNTLSEALAKFNGEHDLRNFEPKVRLKFGNIDKSYRN</sequence>
<proteinExistence type="predicted"/>
<dbReference type="AlphaFoldDB" id="A0A2H0VDP2"/>
<gene>
    <name evidence="1" type="ORF">COT91_02665</name>
</gene>
<evidence type="ECO:0000313" key="1">
    <source>
        <dbReference type="EMBL" id="PIR97193.1"/>
    </source>
</evidence>
<protein>
    <submittedName>
        <fullName evidence="1">Uncharacterized protein</fullName>
    </submittedName>
</protein>
<accession>A0A2H0VDP2</accession>
<dbReference type="Proteomes" id="UP000230557">
    <property type="component" value="Unassembled WGS sequence"/>
</dbReference>
<organism evidence="1 2">
    <name type="scientific">Candidatus Doudnabacteria bacterium CG10_big_fil_rev_8_21_14_0_10_41_10</name>
    <dbReference type="NCBI Taxonomy" id="1974551"/>
    <lineage>
        <taxon>Bacteria</taxon>
        <taxon>Candidatus Doudnaibacteriota</taxon>
    </lineage>
</organism>
<name>A0A2H0VDP2_9BACT</name>